<evidence type="ECO:0000313" key="2">
    <source>
        <dbReference type="Proteomes" id="UP000821865"/>
    </source>
</evidence>
<evidence type="ECO:0000313" key="1">
    <source>
        <dbReference type="EMBL" id="KAH7978480.1"/>
    </source>
</evidence>
<proteinExistence type="predicted"/>
<sequence>MRSVFRATYWQRELTARRRRPPPLSNLVARGQSSPCAWLHCAASLSLHDASCPWSYHASLLLTRPAAPGPSYLTDSRFEGHKPASANCGWSTQSSADPWPRMVTPASVANLAAGHPGLLFLSITIEGAHVAGRPLVLSRPVFPGLLILPSSSGLFLVCGTLVAWAGHWLRIKRSDTFAFSDCWGPFSLTCSCASIGIDNLAAYPPLRRVIGYFSGLASGPFMAHGSTACVTMPTPLGIPITSTAGPFSLPTSSLSLELATIVHATHELTFLPPSPRYRICSDSMAAIRALRDNRLPDNLHDNLSDALSLLSPALVTVVWGPGHTGIIVNQLAHELAREINSRASTIPWPCPPIADEAHFYKKTLKQH</sequence>
<gene>
    <name evidence="1" type="ORF">HPB49_005604</name>
</gene>
<dbReference type="Proteomes" id="UP000821865">
    <property type="component" value="Chromosome 1"/>
</dbReference>
<dbReference type="EMBL" id="CM023470">
    <property type="protein sequence ID" value="KAH7978480.1"/>
    <property type="molecule type" value="Genomic_DNA"/>
</dbReference>
<name>A0ACB8DVG0_DERSI</name>
<protein>
    <submittedName>
        <fullName evidence="1">Uncharacterized protein</fullName>
    </submittedName>
</protein>
<organism evidence="1 2">
    <name type="scientific">Dermacentor silvarum</name>
    <name type="common">Tick</name>
    <dbReference type="NCBI Taxonomy" id="543639"/>
    <lineage>
        <taxon>Eukaryota</taxon>
        <taxon>Metazoa</taxon>
        <taxon>Ecdysozoa</taxon>
        <taxon>Arthropoda</taxon>
        <taxon>Chelicerata</taxon>
        <taxon>Arachnida</taxon>
        <taxon>Acari</taxon>
        <taxon>Parasitiformes</taxon>
        <taxon>Ixodida</taxon>
        <taxon>Ixodoidea</taxon>
        <taxon>Ixodidae</taxon>
        <taxon>Rhipicephalinae</taxon>
        <taxon>Dermacentor</taxon>
    </lineage>
</organism>
<comment type="caution">
    <text evidence="1">The sequence shown here is derived from an EMBL/GenBank/DDBJ whole genome shotgun (WGS) entry which is preliminary data.</text>
</comment>
<keyword evidence="2" id="KW-1185">Reference proteome</keyword>
<reference evidence="1" key="1">
    <citation type="submission" date="2020-05" db="EMBL/GenBank/DDBJ databases">
        <title>Large-scale comparative analyses of tick genomes elucidate their genetic diversity and vector capacities.</title>
        <authorList>
            <person name="Jia N."/>
            <person name="Wang J."/>
            <person name="Shi W."/>
            <person name="Du L."/>
            <person name="Sun Y."/>
            <person name="Zhan W."/>
            <person name="Jiang J."/>
            <person name="Wang Q."/>
            <person name="Zhang B."/>
            <person name="Ji P."/>
            <person name="Sakyi L.B."/>
            <person name="Cui X."/>
            <person name="Yuan T."/>
            <person name="Jiang B."/>
            <person name="Yang W."/>
            <person name="Lam T.T.-Y."/>
            <person name="Chang Q."/>
            <person name="Ding S."/>
            <person name="Wang X."/>
            <person name="Zhu J."/>
            <person name="Ruan X."/>
            <person name="Zhao L."/>
            <person name="Wei J."/>
            <person name="Que T."/>
            <person name="Du C."/>
            <person name="Cheng J."/>
            <person name="Dai P."/>
            <person name="Han X."/>
            <person name="Huang E."/>
            <person name="Gao Y."/>
            <person name="Liu J."/>
            <person name="Shao H."/>
            <person name="Ye R."/>
            <person name="Li L."/>
            <person name="Wei W."/>
            <person name="Wang X."/>
            <person name="Wang C."/>
            <person name="Yang T."/>
            <person name="Huo Q."/>
            <person name="Li W."/>
            <person name="Guo W."/>
            <person name="Chen H."/>
            <person name="Zhou L."/>
            <person name="Ni X."/>
            <person name="Tian J."/>
            <person name="Zhou Y."/>
            <person name="Sheng Y."/>
            <person name="Liu T."/>
            <person name="Pan Y."/>
            <person name="Xia L."/>
            <person name="Li J."/>
            <person name="Zhao F."/>
            <person name="Cao W."/>
        </authorList>
    </citation>
    <scope>NUCLEOTIDE SEQUENCE</scope>
    <source>
        <strain evidence="1">Dsil-2018</strain>
    </source>
</reference>
<accession>A0ACB8DVG0</accession>